<sequence>MRVQDCSGAQYPALLGSLGACLMVPSVCGIPGHDWYLSFGCNLT</sequence>
<reference evidence="1 2" key="1">
    <citation type="submission" date="2015-02" db="EMBL/GenBank/DDBJ databases">
        <title>Genome Sequencing of Rickettsiales.</title>
        <authorList>
            <person name="Daugherty S.C."/>
            <person name="Su Q."/>
            <person name="Abolude K."/>
            <person name="Beier-Sexton M."/>
            <person name="Carlyon J.A."/>
            <person name="Carter R."/>
            <person name="Day N.P."/>
            <person name="Dumler S.J."/>
            <person name="Dyachenko V."/>
            <person name="Godinez A."/>
            <person name="Kurtti T.J."/>
            <person name="Lichay M."/>
            <person name="Mullins K.E."/>
            <person name="Ott S."/>
            <person name="Pappas-Brown V."/>
            <person name="Paris D.H."/>
            <person name="Patel P."/>
            <person name="Richards A.L."/>
            <person name="Sadzewicz L."/>
            <person name="Sears K."/>
            <person name="Seidman D."/>
            <person name="Sengamalay N."/>
            <person name="Stenos J."/>
            <person name="Tallon L.J."/>
            <person name="Vincent G."/>
            <person name="Fraser C.M."/>
            <person name="Munderloh U."/>
            <person name="Dunning-Hotopp J.C."/>
        </authorList>
    </citation>
    <scope>NUCLEOTIDE SEQUENCE [LARGE SCALE GENOMIC DNA]</scope>
    <source>
        <strain evidence="1 2">ApMUC09</strain>
    </source>
</reference>
<dbReference type="EMBL" id="LANV01000001">
    <property type="protein sequence ID" value="KJV64793.1"/>
    <property type="molecule type" value="Genomic_DNA"/>
</dbReference>
<evidence type="ECO:0000313" key="2">
    <source>
        <dbReference type="Proteomes" id="UP000033441"/>
    </source>
</evidence>
<comment type="caution">
    <text evidence="1">The sequence shown here is derived from an EMBL/GenBank/DDBJ whole genome shotgun (WGS) entry which is preliminary data.</text>
</comment>
<organism evidence="1 2">
    <name type="scientific">Anaplasma phagocytophilum str. ApMUC09</name>
    <dbReference type="NCBI Taxonomy" id="1359152"/>
    <lineage>
        <taxon>Bacteria</taxon>
        <taxon>Pseudomonadati</taxon>
        <taxon>Pseudomonadota</taxon>
        <taxon>Alphaproteobacteria</taxon>
        <taxon>Rickettsiales</taxon>
        <taxon>Anaplasmataceae</taxon>
        <taxon>Anaplasma</taxon>
        <taxon>phagocytophilum group</taxon>
    </lineage>
</organism>
<evidence type="ECO:0000313" key="1">
    <source>
        <dbReference type="EMBL" id="KJV64793.1"/>
    </source>
</evidence>
<gene>
    <name evidence="1" type="ORF">APHMUC_1214</name>
</gene>
<dbReference type="AlphaFoldDB" id="A0A0F3N9P3"/>
<dbReference type="Proteomes" id="UP000033441">
    <property type="component" value="Unassembled WGS sequence"/>
</dbReference>
<name>A0A0F3N9P3_ANAPH</name>
<protein>
    <recommendedName>
        <fullName evidence="3">Lipoprotein</fullName>
    </recommendedName>
</protein>
<evidence type="ECO:0008006" key="3">
    <source>
        <dbReference type="Google" id="ProtNLM"/>
    </source>
</evidence>
<proteinExistence type="predicted"/>
<dbReference type="PROSITE" id="PS51257">
    <property type="entry name" value="PROKAR_LIPOPROTEIN"/>
    <property type="match status" value="1"/>
</dbReference>
<dbReference type="PATRIC" id="fig|1359152.3.peg.1273"/>
<accession>A0A0F3N9P3</accession>